<proteinExistence type="predicted"/>
<dbReference type="AlphaFoldDB" id="A0A2M7GY06"/>
<organism evidence="5 6">
    <name type="scientific">bacterium (Candidatus Ratteibacteria) CG15_BIG_FIL_POST_REV_8_21_14_020_41_12</name>
    <dbReference type="NCBI Taxonomy" id="2014291"/>
    <lineage>
        <taxon>Bacteria</taxon>
        <taxon>Candidatus Ratteibacteria</taxon>
    </lineage>
</organism>
<accession>A0A2M7GY06</accession>
<evidence type="ECO:0000256" key="3">
    <source>
        <dbReference type="ARBA" id="ARBA00023004"/>
    </source>
</evidence>
<name>A0A2M7GY06_9BACT</name>
<dbReference type="GO" id="GO:0051536">
    <property type="term" value="F:iron-sulfur cluster binding"/>
    <property type="evidence" value="ECO:0007669"/>
    <property type="project" value="UniProtKB-KW"/>
</dbReference>
<evidence type="ECO:0000256" key="4">
    <source>
        <dbReference type="ARBA" id="ARBA00023014"/>
    </source>
</evidence>
<evidence type="ECO:0000313" key="5">
    <source>
        <dbReference type="EMBL" id="PIW32926.1"/>
    </source>
</evidence>
<comment type="caution">
    <text evidence="5">The sequence shown here is derived from an EMBL/GenBank/DDBJ whole genome shotgun (WGS) entry which is preliminary data.</text>
</comment>
<dbReference type="InterPro" id="IPR039650">
    <property type="entry name" value="HdrA-like"/>
</dbReference>
<dbReference type="Proteomes" id="UP000230025">
    <property type="component" value="Unassembled WGS sequence"/>
</dbReference>
<evidence type="ECO:0000256" key="2">
    <source>
        <dbReference type="ARBA" id="ARBA00023002"/>
    </source>
</evidence>
<evidence type="ECO:0000313" key="6">
    <source>
        <dbReference type="Proteomes" id="UP000230025"/>
    </source>
</evidence>
<evidence type="ECO:0000256" key="1">
    <source>
        <dbReference type="ARBA" id="ARBA00022723"/>
    </source>
</evidence>
<dbReference type="PANTHER" id="PTHR43498">
    <property type="entry name" value="FERREDOXIN:COB-COM HETERODISULFIDE REDUCTASE SUBUNIT A"/>
    <property type="match status" value="1"/>
</dbReference>
<sequence length="157" mass="17659">MKLKGKRIIGVKCTQLGTEKEFVIEGNLFIDATGDGVVAYSAGAKFRYGREGKNEFNESLAPKKPDKGIMGNSLLFAVKDLGHPVSFTPPEWAEKYPKNSITMKLRYHSYSPGYWWIEVGYPFDTIADNEKIRDELLRHVLGVWDHLKNQGNHGGEG</sequence>
<gene>
    <name evidence="5" type="ORF">COW28_04950</name>
</gene>
<reference evidence="6" key="1">
    <citation type="submission" date="2017-09" db="EMBL/GenBank/DDBJ databases">
        <title>Depth-based differentiation of microbial function through sediment-hosted aquifers and enrichment of novel symbionts in the deep terrestrial subsurface.</title>
        <authorList>
            <person name="Probst A.J."/>
            <person name="Ladd B."/>
            <person name="Jarett J.K."/>
            <person name="Geller-Mcgrath D.E."/>
            <person name="Sieber C.M.K."/>
            <person name="Emerson J.B."/>
            <person name="Anantharaman K."/>
            <person name="Thomas B.C."/>
            <person name="Malmstrom R."/>
            <person name="Stieglmeier M."/>
            <person name="Klingl A."/>
            <person name="Woyke T."/>
            <person name="Ryan C.M."/>
            <person name="Banfield J.F."/>
        </authorList>
    </citation>
    <scope>NUCLEOTIDE SEQUENCE [LARGE SCALE GENOMIC DNA]</scope>
</reference>
<keyword evidence="3" id="KW-0408">Iron</keyword>
<keyword evidence="2" id="KW-0560">Oxidoreductase</keyword>
<keyword evidence="1" id="KW-0479">Metal-binding</keyword>
<dbReference type="EMBL" id="PFFY01000232">
    <property type="protein sequence ID" value="PIW32926.1"/>
    <property type="molecule type" value="Genomic_DNA"/>
</dbReference>
<dbReference type="GO" id="GO:0046872">
    <property type="term" value="F:metal ion binding"/>
    <property type="evidence" value="ECO:0007669"/>
    <property type="project" value="UniProtKB-KW"/>
</dbReference>
<protein>
    <submittedName>
        <fullName evidence="5">Uncharacterized protein</fullName>
    </submittedName>
</protein>
<dbReference type="Pfam" id="PF12831">
    <property type="entry name" value="FAD_oxidored"/>
    <property type="match status" value="1"/>
</dbReference>
<keyword evidence="4" id="KW-0411">Iron-sulfur</keyword>
<dbReference type="PANTHER" id="PTHR43498:SF1">
    <property type="entry name" value="COB--COM HETERODISULFIDE REDUCTASE IRON-SULFUR SUBUNIT A"/>
    <property type="match status" value="1"/>
</dbReference>
<dbReference type="GO" id="GO:0016491">
    <property type="term" value="F:oxidoreductase activity"/>
    <property type="evidence" value="ECO:0007669"/>
    <property type="project" value="UniProtKB-KW"/>
</dbReference>